<dbReference type="EMBL" id="HF936636">
    <property type="protein sequence ID" value="CCX34834.1"/>
    <property type="molecule type" value="Genomic_DNA"/>
</dbReference>
<sequence>MLSPRGFKPRNLKSLSGVKLVAQL</sequence>
<name>U4LT38_PYROM</name>
<keyword evidence="2" id="KW-1185">Reference proteome</keyword>
<proteinExistence type="predicted"/>
<reference evidence="1 2" key="1">
    <citation type="journal article" date="2013" name="PLoS Genet.">
        <title>The genome and development-dependent transcriptomes of Pyronema confluens: a window into fungal evolution.</title>
        <authorList>
            <person name="Traeger S."/>
            <person name="Altegoer F."/>
            <person name="Freitag M."/>
            <person name="Gabaldon T."/>
            <person name="Kempken F."/>
            <person name="Kumar A."/>
            <person name="Marcet-Houben M."/>
            <person name="Poggeler S."/>
            <person name="Stajich J.E."/>
            <person name="Nowrousian M."/>
        </authorList>
    </citation>
    <scope>NUCLEOTIDE SEQUENCE [LARGE SCALE GENOMIC DNA]</scope>
    <source>
        <strain evidence="2">CBS 100304</strain>
        <tissue evidence="1">Vegetative mycelium</tissue>
    </source>
</reference>
<accession>U4LT38</accession>
<protein>
    <submittedName>
        <fullName evidence="1">Uncharacterized protein</fullName>
    </submittedName>
</protein>
<dbReference type="AlphaFoldDB" id="U4LT38"/>
<evidence type="ECO:0000313" key="2">
    <source>
        <dbReference type="Proteomes" id="UP000018144"/>
    </source>
</evidence>
<evidence type="ECO:0000313" key="1">
    <source>
        <dbReference type="EMBL" id="CCX34834.1"/>
    </source>
</evidence>
<dbReference type="Proteomes" id="UP000018144">
    <property type="component" value="Unassembled WGS sequence"/>
</dbReference>
<organism evidence="1 2">
    <name type="scientific">Pyronema omphalodes (strain CBS 100304)</name>
    <name type="common">Pyronema confluens</name>
    <dbReference type="NCBI Taxonomy" id="1076935"/>
    <lineage>
        <taxon>Eukaryota</taxon>
        <taxon>Fungi</taxon>
        <taxon>Dikarya</taxon>
        <taxon>Ascomycota</taxon>
        <taxon>Pezizomycotina</taxon>
        <taxon>Pezizomycetes</taxon>
        <taxon>Pezizales</taxon>
        <taxon>Pyronemataceae</taxon>
        <taxon>Pyronema</taxon>
    </lineage>
</organism>
<gene>
    <name evidence="1" type="ORF">PCON_04352</name>
</gene>